<organism evidence="1 2">
    <name type="scientific">Paraburkholderia ribeironis</name>
    <dbReference type="NCBI Taxonomy" id="1247936"/>
    <lineage>
        <taxon>Bacteria</taxon>
        <taxon>Pseudomonadati</taxon>
        <taxon>Pseudomonadota</taxon>
        <taxon>Betaproteobacteria</taxon>
        <taxon>Burkholderiales</taxon>
        <taxon>Burkholderiaceae</taxon>
        <taxon>Paraburkholderia</taxon>
    </lineage>
</organism>
<reference evidence="1 2" key="1">
    <citation type="submission" date="2016-12" db="EMBL/GenBank/DDBJ databases">
        <authorList>
            <person name="Song W.-J."/>
            <person name="Kurnit D.M."/>
        </authorList>
    </citation>
    <scope>NUCLEOTIDE SEQUENCE [LARGE SCALE GENOMIC DNA]</scope>
    <source>
        <strain evidence="1 2">STM7296</strain>
    </source>
</reference>
<gene>
    <name evidence="1" type="ORF">BN2475_350049</name>
</gene>
<dbReference type="AlphaFoldDB" id="A0A1N7S4Q7"/>
<evidence type="ECO:0000313" key="2">
    <source>
        <dbReference type="Proteomes" id="UP000187012"/>
    </source>
</evidence>
<sequence>MNCTPQKLLFTNIFAFLFDILFLKRCRKLASVFLSGCALSKLDRFIEVSMFDEKAPRSTWLQRGFDHATVRATIVNRACDSTPESYAVDGAGA</sequence>
<dbReference type="Proteomes" id="UP000187012">
    <property type="component" value="Unassembled WGS sequence"/>
</dbReference>
<name>A0A1N7S4Q7_9BURK</name>
<accession>A0A1N7S4Q7</accession>
<keyword evidence="2" id="KW-1185">Reference proteome</keyword>
<dbReference type="EMBL" id="CYGX02000035">
    <property type="protein sequence ID" value="SIT42351.1"/>
    <property type="molecule type" value="Genomic_DNA"/>
</dbReference>
<evidence type="ECO:0000313" key="1">
    <source>
        <dbReference type="EMBL" id="SIT42351.1"/>
    </source>
</evidence>
<protein>
    <submittedName>
        <fullName evidence="1">Uncharacterized protein</fullName>
    </submittedName>
</protein>
<proteinExistence type="predicted"/>